<dbReference type="AlphaFoldDB" id="A0A073J5Y2"/>
<dbReference type="CDD" id="cd03225">
    <property type="entry name" value="ABC_cobalt_CbiO_domain1"/>
    <property type="match status" value="1"/>
</dbReference>
<dbReference type="GO" id="GO:0043190">
    <property type="term" value="C:ATP-binding cassette (ABC) transporter complex"/>
    <property type="evidence" value="ECO:0007669"/>
    <property type="project" value="TreeGrafter"/>
</dbReference>
<evidence type="ECO:0000256" key="2">
    <source>
        <dbReference type="ARBA" id="ARBA00005417"/>
    </source>
</evidence>
<dbReference type="EMBL" id="JMKI01000006">
    <property type="protein sequence ID" value="KEJ93127.1"/>
    <property type="molecule type" value="Genomic_DNA"/>
</dbReference>
<dbReference type="Pfam" id="PF00005">
    <property type="entry name" value="ABC_tran"/>
    <property type="match status" value="1"/>
</dbReference>
<comment type="caution">
    <text evidence="10">The sequence shown here is derived from an EMBL/GenBank/DDBJ whole genome shotgun (WGS) entry which is preliminary data.</text>
</comment>
<proteinExistence type="inferred from homology"/>
<evidence type="ECO:0000256" key="5">
    <source>
        <dbReference type="ARBA" id="ARBA00022741"/>
    </source>
</evidence>
<dbReference type="Gene3D" id="3.40.50.300">
    <property type="entry name" value="P-loop containing nucleotide triphosphate hydrolases"/>
    <property type="match status" value="1"/>
</dbReference>
<comment type="similarity">
    <text evidence="2">Belongs to the ABC transporter superfamily.</text>
</comment>
<dbReference type="InterPro" id="IPR017871">
    <property type="entry name" value="ABC_transporter-like_CS"/>
</dbReference>
<dbReference type="RefSeq" id="WP_051682564.1">
    <property type="nucleotide sequence ID" value="NZ_JQEK01000055.1"/>
</dbReference>
<name>A0A073J5Y2_9BACT</name>
<evidence type="ECO:0000256" key="6">
    <source>
        <dbReference type="ARBA" id="ARBA00022840"/>
    </source>
</evidence>
<feature type="domain" description="ABC transporter" evidence="9">
    <location>
        <begin position="9"/>
        <end position="239"/>
    </location>
</feature>
<evidence type="ECO:0000313" key="10">
    <source>
        <dbReference type="EMBL" id="KEJ93127.1"/>
    </source>
</evidence>
<keyword evidence="7" id="KW-1278">Translocase</keyword>
<dbReference type="InterPro" id="IPR015856">
    <property type="entry name" value="ABC_transpr_CbiO/EcfA_su"/>
</dbReference>
<sequence>MPGAAQFILSGAEFSYPGSSRKILSGVDLEIRAGEWVALLGSNGSGKTTLLKILSALLAPTQGSSFICGGGSERPAANRSARCAIVFQNPEDQIVASTLEEEAAFGPENLGCPTEEIRGRVSESLAACGLAGMETRLVSSLSGGQKQRLALAGALAMHPAAILLDEALSMLDPQSRRAFTEIIAAEHAKGKTIVQVTHRLEEIRGAERVLMLKEGKIALDMRREDFFKMKGSELSELGLDLPPLERLCEGLKGDGLLPEGCAPEICAVEKCLNDAFGR</sequence>
<dbReference type="PROSITE" id="PS00211">
    <property type="entry name" value="ABC_TRANSPORTER_1"/>
    <property type="match status" value="1"/>
</dbReference>
<dbReference type="STRING" id="2754.EH55_12530"/>
<protein>
    <recommendedName>
        <fullName evidence="9">ABC transporter domain-containing protein</fullName>
    </recommendedName>
</protein>
<dbReference type="Proteomes" id="UP000027665">
    <property type="component" value="Unassembled WGS sequence"/>
</dbReference>
<dbReference type="InterPro" id="IPR003439">
    <property type="entry name" value="ABC_transporter-like_ATP-bd"/>
</dbReference>
<evidence type="ECO:0000256" key="1">
    <source>
        <dbReference type="ARBA" id="ARBA00004236"/>
    </source>
</evidence>
<dbReference type="GO" id="GO:0005524">
    <property type="term" value="F:ATP binding"/>
    <property type="evidence" value="ECO:0007669"/>
    <property type="project" value="UniProtKB-KW"/>
</dbReference>
<dbReference type="GO" id="GO:0042626">
    <property type="term" value="F:ATPase-coupled transmembrane transporter activity"/>
    <property type="evidence" value="ECO:0007669"/>
    <property type="project" value="TreeGrafter"/>
</dbReference>
<evidence type="ECO:0000256" key="4">
    <source>
        <dbReference type="ARBA" id="ARBA00022475"/>
    </source>
</evidence>
<reference evidence="10 11" key="1">
    <citation type="submission" date="2014-04" db="EMBL/GenBank/DDBJ databases">
        <title>Draft Genome Sequence of Synergistes jonesii.</title>
        <authorList>
            <person name="Coil D.A."/>
            <person name="Eisen J.A."/>
            <person name="Holland-Moritz H.E."/>
        </authorList>
    </citation>
    <scope>NUCLEOTIDE SEQUENCE [LARGE SCALE GENOMIC DNA]</scope>
    <source>
        <strain evidence="10 11">78-1</strain>
    </source>
</reference>
<comment type="subcellular location">
    <subcellularLocation>
        <location evidence="1">Cell membrane</location>
    </subcellularLocation>
</comment>
<dbReference type="InterPro" id="IPR027417">
    <property type="entry name" value="P-loop_NTPase"/>
</dbReference>
<keyword evidence="3" id="KW-0813">Transport</keyword>
<keyword evidence="4" id="KW-1003">Cell membrane</keyword>
<dbReference type="InterPro" id="IPR003593">
    <property type="entry name" value="AAA+_ATPase"/>
</dbReference>
<keyword evidence="5" id="KW-0547">Nucleotide-binding</keyword>
<dbReference type="FunFam" id="3.40.50.300:FF:000224">
    <property type="entry name" value="Energy-coupling factor transporter ATP-binding protein EcfA"/>
    <property type="match status" value="1"/>
</dbReference>
<evidence type="ECO:0000256" key="3">
    <source>
        <dbReference type="ARBA" id="ARBA00022448"/>
    </source>
</evidence>
<keyword evidence="11" id="KW-1185">Reference proteome</keyword>
<accession>A0A073J5Y2</accession>
<evidence type="ECO:0000256" key="7">
    <source>
        <dbReference type="ARBA" id="ARBA00022967"/>
    </source>
</evidence>
<dbReference type="PANTHER" id="PTHR43553">
    <property type="entry name" value="HEAVY METAL TRANSPORTER"/>
    <property type="match status" value="1"/>
</dbReference>
<evidence type="ECO:0000313" key="11">
    <source>
        <dbReference type="Proteomes" id="UP000027665"/>
    </source>
</evidence>
<dbReference type="PANTHER" id="PTHR43553:SF24">
    <property type="entry name" value="ENERGY-COUPLING FACTOR TRANSPORTER ATP-BINDING PROTEIN ECFA1"/>
    <property type="match status" value="1"/>
</dbReference>
<evidence type="ECO:0000259" key="9">
    <source>
        <dbReference type="PROSITE" id="PS50893"/>
    </source>
</evidence>
<dbReference type="SMART" id="SM00382">
    <property type="entry name" value="AAA"/>
    <property type="match status" value="1"/>
</dbReference>
<gene>
    <name evidence="10" type="ORF">EH55_12530</name>
</gene>
<dbReference type="SUPFAM" id="SSF52540">
    <property type="entry name" value="P-loop containing nucleoside triphosphate hydrolases"/>
    <property type="match status" value="1"/>
</dbReference>
<dbReference type="PROSITE" id="PS50893">
    <property type="entry name" value="ABC_TRANSPORTER_2"/>
    <property type="match status" value="1"/>
</dbReference>
<dbReference type="GO" id="GO:0016887">
    <property type="term" value="F:ATP hydrolysis activity"/>
    <property type="evidence" value="ECO:0007669"/>
    <property type="project" value="InterPro"/>
</dbReference>
<keyword evidence="8" id="KW-0472">Membrane</keyword>
<evidence type="ECO:0000256" key="8">
    <source>
        <dbReference type="ARBA" id="ARBA00023136"/>
    </source>
</evidence>
<dbReference type="InterPro" id="IPR050095">
    <property type="entry name" value="ECF_ABC_transporter_ATP-bd"/>
</dbReference>
<organism evidence="10 11">
    <name type="scientific">Synergistes jonesii</name>
    <dbReference type="NCBI Taxonomy" id="2754"/>
    <lineage>
        <taxon>Bacteria</taxon>
        <taxon>Thermotogati</taxon>
        <taxon>Synergistota</taxon>
        <taxon>Synergistia</taxon>
        <taxon>Synergistales</taxon>
        <taxon>Synergistaceae</taxon>
        <taxon>Synergistes</taxon>
    </lineage>
</organism>
<keyword evidence="6" id="KW-0067">ATP-binding</keyword>
<dbReference type="eggNOG" id="COG1122">
    <property type="taxonomic scope" value="Bacteria"/>
</dbReference>